<dbReference type="AlphaFoldDB" id="A0A6S6QLN0"/>
<proteinExistence type="predicted"/>
<dbReference type="EMBL" id="AP023361">
    <property type="protein sequence ID" value="BCJ92243.1"/>
    <property type="molecule type" value="Genomic_DNA"/>
</dbReference>
<dbReference type="Gene3D" id="2.30.30.40">
    <property type="entry name" value="SH3 Domains"/>
    <property type="match status" value="1"/>
</dbReference>
<dbReference type="Pfam" id="PF01584">
    <property type="entry name" value="CheW"/>
    <property type="match status" value="1"/>
</dbReference>
<evidence type="ECO:0000313" key="3">
    <source>
        <dbReference type="Proteomes" id="UP000515317"/>
    </source>
</evidence>
<dbReference type="RefSeq" id="WP_222875833.1">
    <property type="nucleotide sequence ID" value="NZ_AP023361.1"/>
</dbReference>
<accession>A0A6S6QLN0</accession>
<keyword evidence="3" id="KW-1185">Reference proteome</keyword>
<evidence type="ECO:0000313" key="2">
    <source>
        <dbReference type="EMBL" id="BCJ92243.1"/>
    </source>
</evidence>
<dbReference type="SUPFAM" id="SSF50341">
    <property type="entry name" value="CheW-like"/>
    <property type="match status" value="1"/>
</dbReference>
<reference evidence="2 3" key="1">
    <citation type="submission" date="2020-08" db="EMBL/GenBank/DDBJ databases">
        <title>Genome sequence of Rhizobiales bacterium strain IZ6.</title>
        <authorList>
            <person name="Nakai R."/>
            <person name="Naganuma T."/>
        </authorList>
    </citation>
    <scope>NUCLEOTIDE SEQUENCE [LARGE SCALE GENOMIC DNA]</scope>
    <source>
        <strain evidence="2 3">IZ6</strain>
    </source>
</reference>
<feature type="domain" description="CheW-like" evidence="1">
    <location>
        <begin position="31"/>
        <end position="162"/>
    </location>
</feature>
<dbReference type="InterPro" id="IPR002545">
    <property type="entry name" value="CheW-lke_dom"/>
</dbReference>
<dbReference type="PROSITE" id="PS50851">
    <property type="entry name" value="CHEW"/>
    <property type="match status" value="1"/>
</dbReference>
<organism evidence="2 3">
    <name type="scientific">Terrihabitans soli</name>
    <dbReference type="NCBI Taxonomy" id="708113"/>
    <lineage>
        <taxon>Bacteria</taxon>
        <taxon>Pseudomonadati</taxon>
        <taxon>Pseudomonadota</taxon>
        <taxon>Alphaproteobacteria</taxon>
        <taxon>Hyphomicrobiales</taxon>
        <taxon>Terrihabitans</taxon>
    </lineage>
</organism>
<protein>
    <recommendedName>
        <fullName evidence="1">CheW-like domain-containing protein</fullName>
    </recommendedName>
</protein>
<gene>
    <name evidence="2" type="ORF">IZ6_29780</name>
</gene>
<dbReference type="Gene3D" id="2.40.50.180">
    <property type="entry name" value="CheA-289, Domain 4"/>
    <property type="match status" value="1"/>
</dbReference>
<dbReference type="GO" id="GO:0007165">
    <property type="term" value="P:signal transduction"/>
    <property type="evidence" value="ECO:0007669"/>
    <property type="project" value="InterPro"/>
</dbReference>
<dbReference type="InterPro" id="IPR036061">
    <property type="entry name" value="CheW-like_dom_sf"/>
</dbReference>
<dbReference type="KEGG" id="tso:IZ6_29780"/>
<dbReference type="Proteomes" id="UP000515317">
    <property type="component" value="Chromosome"/>
</dbReference>
<name>A0A6S6QLN0_9HYPH</name>
<dbReference type="GO" id="GO:0006935">
    <property type="term" value="P:chemotaxis"/>
    <property type="evidence" value="ECO:0007669"/>
    <property type="project" value="InterPro"/>
</dbReference>
<sequence>MTAAASQRAAEMRAEFDRIFADESRVETALYCDVVIVEAGAQLCAIRLSELSGIVAGKTIVPVPGASVALRGVAGIRGAILPVYDLAVLIGRPPAASPRWLAVAASASLALSFDRFERQLRIEESCFLASAPQSAHRGGVVRSDAYSGPVLDLGAILKDIDQPSQERPFS</sequence>
<evidence type="ECO:0000259" key="1">
    <source>
        <dbReference type="PROSITE" id="PS50851"/>
    </source>
</evidence>